<dbReference type="InterPro" id="IPR003591">
    <property type="entry name" value="Leu-rich_rpt_typical-subtyp"/>
</dbReference>
<keyword evidence="14" id="KW-1185">Reference proteome</keyword>
<keyword evidence="6 12" id="KW-0175">Coiled coil</keyword>
<evidence type="ECO:0000256" key="5">
    <source>
        <dbReference type="ARBA" id="ARBA00022846"/>
    </source>
</evidence>
<comment type="caution">
    <text evidence="13">The sequence shown here is derived from an EMBL/GenBank/DDBJ whole genome shotgun (WGS) entry which is preliminary data.</text>
</comment>
<dbReference type="PANTHER" id="PTHR45973">
    <property type="entry name" value="PROTEIN PHOSPHATASE 1 REGULATORY SUBUNIT SDS22-RELATED"/>
    <property type="match status" value="1"/>
</dbReference>
<evidence type="ECO:0000256" key="11">
    <source>
        <dbReference type="ARBA" id="ARBA00040950"/>
    </source>
</evidence>
<dbReference type="InterPro" id="IPR001611">
    <property type="entry name" value="Leu-rich_rpt"/>
</dbReference>
<keyword evidence="7" id="KW-0969">Cilium</keyword>
<dbReference type="EMBL" id="JADGJD010001796">
    <property type="protein sequence ID" value="KAJ3037779.1"/>
    <property type="molecule type" value="Genomic_DNA"/>
</dbReference>
<dbReference type="Gene3D" id="3.80.10.10">
    <property type="entry name" value="Ribonuclease Inhibitor"/>
    <property type="match status" value="1"/>
</dbReference>
<comment type="similarity">
    <text evidence="10">Belongs to the DRC3 family.</text>
</comment>
<keyword evidence="9" id="KW-0966">Cell projection</keyword>
<dbReference type="SMART" id="SM00365">
    <property type="entry name" value="LRR_SD22"/>
    <property type="match status" value="4"/>
</dbReference>
<proteinExistence type="inferred from homology"/>
<evidence type="ECO:0000256" key="2">
    <source>
        <dbReference type="ARBA" id="ARBA00022490"/>
    </source>
</evidence>
<evidence type="ECO:0000256" key="12">
    <source>
        <dbReference type="SAM" id="Coils"/>
    </source>
</evidence>
<keyword evidence="4" id="KW-0677">Repeat</keyword>
<gene>
    <name evidence="13" type="primary">LRRC48</name>
    <name evidence="13" type="ORF">HK097_003382</name>
</gene>
<sequence>MSYTTIEPTVIDDDLIRKAASDQVSREIAEIARKEGIDPSDVTSLRLDFKNILKIDNLWAFENLTKLQLDNNIIERIENIGFLKNLQWLDLSFNNITTIEGLEGLTKLTDLTLYNNRISKLENLEDLVNLTVFSIGNNNLLSLEDVSIADSSLVDLTYLTRFPNLRVLNAAGNALCKNPNYKHWVLAHIRNLKYLDYRLVDSESVAAAREKYIDDLIAQEEEEKLVTAKKEDDKKREEQNALYESANLTNIDTLFDSMFNDDPDFQKLRLISPDHVHELREEYRAKFEVIVGELKHFVLKRTQEKKDEFEMFERCTKEAKGVMDDECVRELDRFQHLKKQLLRQISLSRTPDETDDHLRTLKHSSQQLSDFLLSSEMQLVEQFEDVVKEFERNYTELSGGINEYGQNSFARLRELENEHHERFGEVVLGAYERFSKGDVEEVEEELRELMADKDALVNAINGSHDFRLGKFDQQEDALVSGVTKDLESVVQKTHDAEVQRNRDRVCEIVAFLDKVAAEVEQAEENAY</sequence>
<evidence type="ECO:0000256" key="3">
    <source>
        <dbReference type="ARBA" id="ARBA00022614"/>
    </source>
</evidence>
<keyword evidence="5" id="KW-0282">Flagellum</keyword>
<evidence type="ECO:0000256" key="9">
    <source>
        <dbReference type="ARBA" id="ARBA00023273"/>
    </source>
</evidence>
<evidence type="ECO:0000256" key="6">
    <source>
        <dbReference type="ARBA" id="ARBA00023054"/>
    </source>
</evidence>
<dbReference type="SUPFAM" id="SSF52075">
    <property type="entry name" value="Outer arm dynein light chain 1"/>
    <property type="match status" value="1"/>
</dbReference>
<dbReference type="GO" id="GO:0005929">
    <property type="term" value="C:cilium"/>
    <property type="evidence" value="ECO:0007669"/>
    <property type="project" value="TreeGrafter"/>
</dbReference>
<protein>
    <recommendedName>
        <fullName evidence="11">Dynein regulatory complex subunit 3</fullName>
    </recommendedName>
</protein>
<dbReference type="InterPro" id="IPR032675">
    <property type="entry name" value="LRR_dom_sf"/>
</dbReference>
<dbReference type="PANTHER" id="PTHR45973:SF12">
    <property type="entry name" value="DYNEIN REGULATORY COMPLEX SUBUNIT 3"/>
    <property type="match status" value="1"/>
</dbReference>
<evidence type="ECO:0000313" key="13">
    <source>
        <dbReference type="EMBL" id="KAJ3037779.1"/>
    </source>
</evidence>
<dbReference type="PROSITE" id="PS51450">
    <property type="entry name" value="LRR"/>
    <property type="match status" value="3"/>
</dbReference>
<feature type="coiled-coil region" evidence="12">
    <location>
        <begin position="432"/>
        <end position="459"/>
    </location>
</feature>
<comment type="subcellular location">
    <subcellularLocation>
        <location evidence="1">Cytoplasm</location>
        <location evidence="1">Cytoskeleton</location>
        <location evidence="1">Flagellum axoneme</location>
    </subcellularLocation>
</comment>
<name>A0AAD5X035_9FUNG</name>
<evidence type="ECO:0000313" key="14">
    <source>
        <dbReference type="Proteomes" id="UP001212841"/>
    </source>
</evidence>
<accession>A0AAD5X035</accession>
<reference evidence="13" key="1">
    <citation type="submission" date="2020-05" db="EMBL/GenBank/DDBJ databases">
        <title>Phylogenomic resolution of chytrid fungi.</title>
        <authorList>
            <person name="Stajich J.E."/>
            <person name="Amses K."/>
            <person name="Simmons R."/>
            <person name="Seto K."/>
            <person name="Myers J."/>
            <person name="Bonds A."/>
            <person name="Quandt C.A."/>
            <person name="Barry K."/>
            <person name="Liu P."/>
            <person name="Grigoriev I."/>
            <person name="Longcore J.E."/>
            <person name="James T.Y."/>
        </authorList>
    </citation>
    <scope>NUCLEOTIDE SEQUENCE</scope>
    <source>
        <strain evidence="13">JEL0318</strain>
    </source>
</reference>
<dbReference type="Proteomes" id="UP001212841">
    <property type="component" value="Unassembled WGS sequence"/>
</dbReference>
<evidence type="ECO:0000256" key="8">
    <source>
        <dbReference type="ARBA" id="ARBA00023212"/>
    </source>
</evidence>
<dbReference type="Pfam" id="PF14580">
    <property type="entry name" value="LRR_9"/>
    <property type="match status" value="1"/>
</dbReference>
<dbReference type="InterPro" id="IPR050576">
    <property type="entry name" value="Cilia_flagella_integrity"/>
</dbReference>
<keyword evidence="2" id="KW-0963">Cytoplasm</keyword>
<evidence type="ECO:0000256" key="1">
    <source>
        <dbReference type="ARBA" id="ARBA00004611"/>
    </source>
</evidence>
<organism evidence="13 14">
    <name type="scientific">Rhizophlyctis rosea</name>
    <dbReference type="NCBI Taxonomy" id="64517"/>
    <lineage>
        <taxon>Eukaryota</taxon>
        <taxon>Fungi</taxon>
        <taxon>Fungi incertae sedis</taxon>
        <taxon>Chytridiomycota</taxon>
        <taxon>Chytridiomycota incertae sedis</taxon>
        <taxon>Chytridiomycetes</taxon>
        <taxon>Rhizophlyctidales</taxon>
        <taxon>Rhizophlyctidaceae</taxon>
        <taxon>Rhizophlyctis</taxon>
    </lineage>
</organism>
<evidence type="ECO:0000256" key="7">
    <source>
        <dbReference type="ARBA" id="ARBA00023069"/>
    </source>
</evidence>
<dbReference type="SMART" id="SM00369">
    <property type="entry name" value="LRR_TYP"/>
    <property type="match status" value="3"/>
</dbReference>
<evidence type="ECO:0000256" key="4">
    <source>
        <dbReference type="ARBA" id="ARBA00022737"/>
    </source>
</evidence>
<evidence type="ECO:0000256" key="10">
    <source>
        <dbReference type="ARBA" id="ARBA00038378"/>
    </source>
</evidence>
<keyword evidence="3" id="KW-0433">Leucine-rich repeat</keyword>
<keyword evidence="8" id="KW-0206">Cytoskeleton</keyword>
<dbReference type="AlphaFoldDB" id="A0AAD5X035"/>